<feature type="domain" description="Peptidoglycan binding-like" evidence="3">
    <location>
        <begin position="147"/>
        <end position="202"/>
    </location>
</feature>
<evidence type="ECO:0000259" key="3">
    <source>
        <dbReference type="Pfam" id="PF01471"/>
    </source>
</evidence>
<organism evidence="4 5">
    <name type="scientific">Vreelandella vilamensis</name>
    <dbReference type="NCBI Taxonomy" id="531309"/>
    <lineage>
        <taxon>Bacteria</taxon>
        <taxon>Pseudomonadati</taxon>
        <taxon>Pseudomonadota</taxon>
        <taxon>Gammaproteobacteria</taxon>
        <taxon>Oceanospirillales</taxon>
        <taxon>Halomonadaceae</taxon>
        <taxon>Vreelandella</taxon>
    </lineage>
</organism>
<feature type="compositionally biased region" description="Low complexity" evidence="1">
    <location>
        <begin position="211"/>
        <end position="220"/>
    </location>
</feature>
<dbReference type="InterPro" id="IPR036366">
    <property type="entry name" value="PGBDSf"/>
</dbReference>
<dbReference type="EMBL" id="JARWAN010000033">
    <property type="protein sequence ID" value="MDR5900273.1"/>
    <property type="molecule type" value="Genomic_DNA"/>
</dbReference>
<dbReference type="Proteomes" id="UP001254564">
    <property type="component" value="Unassembled WGS sequence"/>
</dbReference>
<protein>
    <submittedName>
        <fullName evidence="4">SEL1-like repeat protein</fullName>
    </submittedName>
</protein>
<dbReference type="InterPro" id="IPR006597">
    <property type="entry name" value="Sel1-like"/>
</dbReference>
<keyword evidence="5" id="KW-1185">Reference proteome</keyword>
<dbReference type="SMART" id="SM00671">
    <property type="entry name" value="SEL1"/>
    <property type="match status" value="1"/>
</dbReference>
<dbReference type="Gene3D" id="1.10.101.10">
    <property type="entry name" value="PGBD-like superfamily/PGBD"/>
    <property type="match status" value="1"/>
</dbReference>
<dbReference type="Pfam" id="PF01471">
    <property type="entry name" value="PG_binding_1"/>
    <property type="match status" value="1"/>
</dbReference>
<dbReference type="InterPro" id="IPR036365">
    <property type="entry name" value="PGBD-like_sf"/>
</dbReference>
<feature type="region of interest" description="Disordered" evidence="1">
    <location>
        <begin position="207"/>
        <end position="234"/>
    </location>
</feature>
<dbReference type="RefSeq" id="WP_309657149.1">
    <property type="nucleotide sequence ID" value="NZ_JARWAN010000033.1"/>
</dbReference>
<keyword evidence="2" id="KW-0732">Signal</keyword>
<dbReference type="Gene3D" id="1.25.40.10">
    <property type="entry name" value="Tetratricopeptide repeat domain"/>
    <property type="match status" value="1"/>
</dbReference>
<name>A0ABU1H7K0_9GAMM</name>
<reference evidence="4 5" key="1">
    <citation type="submission" date="2023-04" db="EMBL/GenBank/DDBJ databases">
        <title>A long-awaited taxogenomic arrangement of the family Halomonadaceae.</title>
        <authorList>
            <person name="De La Haba R."/>
            <person name="Chuvochina M."/>
            <person name="Wittouck S."/>
            <person name="Arahal D.R."/>
            <person name="Sanchez-Porro C."/>
            <person name="Hugenholtz P."/>
            <person name="Ventosa A."/>
        </authorList>
    </citation>
    <scope>NUCLEOTIDE SEQUENCE [LARGE SCALE GENOMIC DNA]</scope>
    <source>
        <strain evidence="4 5">DSM 21020</strain>
    </source>
</reference>
<dbReference type="Gene3D" id="2.60.120.560">
    <property type="entry name" value="Exo-inulinase, domain 1"/>
    <property type="match status" value="1"/>
</dbReference>
<dbReference type="InterPro" id="IPR002477">
    <property type="entry name" value="Peptidoglycan-bd-like"/>
</dbReference>
<dbReference type="InterPro" id="IPR011990">
    <property type="entry name" value="TPR-like_helical_dom_sf"/>
</dbReference>
<accession>A0ABU1H7K0</accession>
<feature type="chain" id="PRO_5046628482" evidence="2">
    <location>
        <begin position="21"/>
        <end position="444"/>
    </location>
</feature>
<evidence type="ECO:0000256" key="1">
    <source>
        <dbReference type="SAM" id="MobiDB-lite"/>
    </source>
</evidence>
<dbReference type="SUPFAM" id="SSF81901">
    <property type="entry name" value="HCP-like"/>
    <property type="match status" value="1"/>
</dbReference>
<feature type="signal peptide" evidence="2">
    <location>
        <begin position="1"/>
        <end position="20"/>
    </location>
</feature>
<evidence type="ECO:0000313" key="4">
    <source>
        <dbReference type="EMBL" id="MDR5900273.1"/>
    </source>
</evidence>
<evidence type="ECO:0000313" key="5">
    <source>
        <dbReference type="Proteomes" id="UP001254564"/>
    </source>
</evidence>
<comment type="caution">
    <text evidence="4">The sequence shown here is derived from an EMBL/GenBank/DDBJ whole genome shotgun (WGS) entry which is preliminary data.</text>
</comment>
<sequence length="444" mass="49135">MMIIKGFVFLLLLTGHIALANADYAGAMRDYERQQYREAIQEFRELARSEDADAQYMLGRMHEAGNGTPQNFVEAHKWYNLAASRSHRHAADARNAIAEQMTTQQIAEAQRAARSWRPETTSSSQSTPASTQATTASRPAIETLSDRQGVAEIQRELNRLDYDAGPADGLMGSRTRSAIRQYQTDAGLAVNGHATSDLLKRLRQTERQEQEVAAPAQPQPTDSPQIAIQDDFSDGDFRQNPAWTVLSGRFSVDRDGLRTVVEVPDENASTSRGLRSEKPEEIGLAMLQLVLEQMGNVQPEAAPNATQTARIFVSSPIRNAFEMELALASRQQEGSLEMGVFQGNRPGGGYRLVYHPDSNPGLSLMRLTSNSSEVIASSHDSLNLEDGSFHTLVWTRNQNGDMRISVDGRLVIQARDTSFREPFQGFVLANHGGDFSLSRIRVED</sequence>
<dbReference type="SUPFAM" id="SSF47090">
    <property type="entry name" value="PGBD-like"/>
    <property type="match status" value="1"/>
</dbReference>
<dbReference type="Pfam" id="PF08238">
    <property type="entry name" value="Sel1"/>
    <property type="match status" value="1"/>
</dbReference>
<evidence type="ECO:0000256" key="2">
    <source>
        <dbReference type="SAM" id="SignalP"/>
    </source>
</evidence>
<feature type="compositionally biased region" description="Low complexity" evidence="1">
    <location>
        <begin position="120"/>
        <end position="140"/>
    </location>
</feature>
<feature type="region of interest" description="Disordered" evidence="1">
    <location>
        <begin position="106"/>
        <end position="148"/>
    </location>
</feature>
<gene>
    <name evidence="4" type="ORF">QC823_14980</name>
</gene>
<proteinExistence type="predicted"/>